<dbReference type="PANTHER" id="PTHR10443:SF12">
    <property type="entry name" value="DIPEPTIDASE"/>
    <property type="match status" value="1"/>
</dbReference>
<reference evidence="1" key="1">
    <citation type="journal article" date="2014" name="Int. J. Syst. Evol. Microbiol.">
        <title>Complete genome sequence of Corynebacterium casei LMG S-19264T (=DSM 44701T), isolated from a smear-ripened cheese.</title>
        <authorList>
            <consortium name="US DOE Joint Genome Institute (JGI-PGF)"/>
            <person name="Walter F."/>
            <person name="Albersmeier A."/>
            <person name="Kalinowski J."/>
            <person name="Ruckert C."/>
        </authorList>
    </citation>
    <scope>NUCLEOTIDE SEQUENCE</scope>
    <source>
        <strain evidence="1">CGMCC 1.15725</strain>
    </source>
</reference>
<dbReference type="AlphaFoldDB" id="A0A8J2Z0R4"/>
<evidence type="ECO:0000313" key="2">
    <source>
        <dbReference type="Proteomes" id="UP000646365"/>
    </source>
</evidence>
<keyword evidence="2" id="KW-1185">Reference proteome</keyword>
<protein>
    <recommendedName>
        <fullName evidence="3">Peptidase M19</fullName>
    </recommendedName>
</protein>
<dbReference type="GO" id="GO:0006508">
    <property type="term" value="P:proteolysis"/>
    <property type="evidence" value="ECO:0007669"/>
    <property type="project" value="InterPro"/>
</dbReference>
<dbReference type="Proteomes" id="UP000646365">
    <property type="component" value="Unassembled WGS sequence"/>
</dbReference>
<evidence type="ECO:0000313" key="1">
    <source>
        <dbReference type="EMBL" id="GGF45112.1"/>
    </source>
</evidence>
<sequence length="478" mass="51459">MAATVDWTEIATAAADRLDGREVELMGFMAPPEPNDRHDYFLLLAEPMCCVGCWPRDPLAAVEVFTAEAVPAEGCAVRLVGRWHRQRGEPDSWRYQLRDARLVAVEPVVPLLPSRRSLLAAGALLGLAACAPAPVVTTAASPTPSTPAAPDEAAVAEVLRQTAPADLHSHAGRIILGRNGVERPFLPIAAPMRAGGMAIISLAVVADAPATHIDDRRIRPYREPAPGELYAWSHNTFARAHRLVAEEGLAIITDRASLDAASAERPSVVIASEGADFLEGQLDRVDEAYEAHKLRHLQLTHYRVNELGDIQTEPAVHGGLTDFGADVIRRCNERGIVVDIAHGTYDLVKRAADVTTKPLLLSHTSLATRQLAWTRRITPEHARLVAATGGVIGIWPPTTEFPDLPTLARGMARMADVVGVDHVGLGSDMLGLLSPAAFANYDQLPDLARALLAEGFHPDEAGRILGGNYLRVFRATLV</sequence>
<dbReference type="PANTHER" id="PTHR10443">
    <property type="entry name" value="MICROSOMAL DIPEPTIDASE"/>
    <property type="match status" value="1"/>
</dbReference>
<dbReference type="Gene3D" id="3.20.20.140">
    <property type="entry name" value="Metal-dependent hydrolases"/>
    <property type="match status" value="1"/>
</dbReference>
<dbReference type="InterPro" id="IPR032466">
    <property type="entry name" value="Metal_Hydrolase"/>
</dbReference>
<evidence type="ECO:0008006" key="3">
    <source>
        <dbReference type="Google" id="ProtNLM"/>
    </source>
</evidence>
<comment type="caution">
    <text evidence="1">The sequence shown here is derived from an EMBL/GenBank/DDBJ whole genome shotgun (WGS) entry which is preliminary data.</text>
</comment>
<dbReference type="Pfam" id="PF01244">
    <property type="entry name" value="Peptidase_M19"/>
    <property type="match status" value="1"/>
</dbReference>
<dbReference type="InterPro" id="IPR008257">
    <property type="entry name" value="Pept_M19"/>
</dbReference>
<accession>A0A8J2Z0R4</accession>
<dbReference type="GO" id="GO:0070573">
    <property type="term" value="F:metallodipeptidase activity"/>
    <property type="evidence" value="ECO:0007669"/>
    <property type="project" value="InterPro"/>
</dbReference>
<reference evidence="1" key="2">
    <citation type="submission" date="2020-09" db="EMBL/GenBank/DDBJ databases">
        <authorList>
            <person name="Sun Q."/>
            <person name="Zhou Y."/>
        </authorList>
    </citation>
    <scope>NUCLEOTIDE SEQUENCE</scope>
    <source>
        <strain evidence="1">CGMCC 1.15725</strain>
    </source>
</reference>
<gene>
    <name evidence="1" type="ORF">GCM10011611_59450</name>
</gene>
<dbReference type="EMBL" id="BMJQ01000022">
    <property type="protein sequence ID" value="GGF45112.1"/>
    <property type="molecule type" value="Genomic_DNA"/>
</dbReference>
<dbReference type="SUPFAM" id="SSF51556">
    <property type="entry name" value="Metallo-dependent hydrolases"/>
    <property type="match status" value="1"/>
</dbReference>
<proteinExistence type="predicted"/>
<organism evidence="1 2">
    <name type="scientific">Aliidongia dinghuensis</name>
    <dbReference type="NCBI Taxonomy" id="1867774"/>
    <lineage>
        <taxon>Bacteria</taxon>
        <taxon>Pseudomonadati</taxon>
        <taxon>Pseudomonadota</taxon>
        <taxon>Alphaproteobacteria</taxon>
        <taxon>Rhodospirillales</taxon>
        <taxon>Dongiaceae</taxon>
        <taxon>Aliidongia</taxon>
    </lineage>
</organism>
<name>A0A8J2Z0R4_9PROT</name>
<dbReference type="RefSeq" id="WP_229744063.1">
    <property type="nucleotide sequence ID" value="NZ_BMJQ01000022.1"/>
</dbReference>
<dbReference type="PROSITE" id="PS51365">
    <property type="entry name" value="RENAL_DIPEPTIDASE_2"/>
    <property type="match status" value="1"/>
</dbReference>